<keyword evidence="3" id="KW-0479">Metal-binding</keyword>
<evidence type="ECO:0000313" key="8">
    <source>
        <dbReference type="Proteomes" id="UP000659172"/>
    </source>
</evidence>
<evidence type="ECO:0000259" key="6">
    <source>
        <dbReference type="Pfam" id="PF00149"/>
    </source>
</evidence>
<dbReference type="Pfam" id="PF00149">
    <property type="entry name" value="Metallophos"/>
    <property type="match status" value="1"/>
</dbReference>
<dbReference type="InterPro" id="IPR043461">
    <property type="entry name" value="LpxH-like"/>
</dbReference>
<gene>
    <name evidence="7" type="ORF">HV823_21345</name>
</gene>
<evidence type="ECO:0000256" key="2">
    <source>
        <dbReference type="ARBA" id="ARBA00022519"/>
    </source>
</evidence>
<keyword evidence="1" id="KW-1003">Cell membrane</keyword>
<evidence type="ECO:0000256" key="5">
    <source>
        <dbReference type="ARBA" id="ARBA00023211"/>
    </source>
</evidence>
<accession>A0ABX2QJ57</accession>
<evidence type="ECO:0000256" key="1">
    <source>
        <dbReference type="ARBA" id="ARBA00022475"/>
    </source>
</evidence>
<dbReference type="Proteomes" id="UP000659172">
    <property type="component" value="Unassembled WGS sequence"/>
</dbReference>
<feature type="domain" description="Calcineurin-like phosphoesterase" evidence="6">
    <location>
        <begin position="4"/>
        <end position="202"/>
    </location>
</feature>
<evidence type="ECO:0000313" key="7">
    <source>
        <dbReference type="EMBL" id="NVP57800.1"/>
    </source>
</evidence>
<keyword evidence="4" id="KW-0472">Membrane</keyword>
<dbReference type="RefSeq" id="WP_176951725.1">
    <property type="nucleotide sequence ID" value="NZ_JABXYK010000016.1"/>
</dbReference>
<dbReference type="SUPFAM" id="SSF56300">
    <property type="entry name" value="Metallo-dependent phosphatases"/>
    <property type="match status" value="1"/>
</dbReference>
<keyword evidence="2" id="KW-0997">Cell inner membrane</keyword>
<dbReference type="EMBL" id="JABXYK010000016">
    <property type="protein sequence ID" value="NVP57800.1"/>
    <property type="molecule type" value="Genomic_DNA"/>
</dbReference>
<proteinExistence type="predicted"/>
<sequence length="256" mass="28732">MSYRAMFLSDCHLGAAVAKAELLADFLESNRAERYYLVGDFLDFWHPVTVRWTDDCQRVVDHLRRRVEQGAELIYLRGNHDPRPEEALVELGLQVPVQERVLHTMGDGRKLLVVHGDCQDYRLFRSAFMTRVGTILNQGVRFLDCQFGRGLVLLGLRDGELLSRALRRAGWIVCSPSAHERRLVKLAQVTNVDGVICGHFHVAALHENEGFVYANCGDWLHSFTAVAEDLAGNLQLLSPAPSRGSVTEPAQILVQS</sequence>
<keyword evidence="5" id="KW-0464">Manganese</keyword>
<name>A0ABX2QJ57_9HYPH</name>
<dbReference type="InterPro" id="IPR004843">
    <property type="entry name" value="Calcineurin-like_PHP"/>
</dbReference>
<comment type="caution">
    <text evidence="7">The sequence shown here is derived from an EMBL/GenBank/DDBJ whole genome shotgun (WGS) entry which is preliminary data.</text>
</comment>
<evidence type="ECO:0000256" key="4">
    <source>
        <dbReference type="ARBA" id="ARBA00023136"/>
    </source>
</evidence>
<dbReference type="PANTHER" id="PTHR34990:SF2">
    <property type="entry name" value="BLL8164 PROTEIN"/>
    <property type="match status" value="1"/>
</dbReference>
<dbReference type="InterPro" id="IPR029052">
    <property type="entry name" value="Metallo-depent_PP-like"/>
</dbReference>
<organism evidence="7 8">
    <name type="scientific">Mycoplana rhizolycopersici</name>
    <dbReference type="NCBI Taxonomy" id="2746702"/>
    <lineage>
        <taxon>Bacteria</taxon>
        <taxon>Pseudomonadati</taxon>
        <taxon>Pseudomonadota</taxon>
        <taxon>Alphaproteobacteria</taxon>
        <taxon>Hyphomicrobiales</taxon>
        <taxon>Rhizobiaceae</taxon>
        <taxon>Mycoplana</taxon>
    </lineage>
</organism>
<dbReference type="Gene3D" id="3.60.21.10">
    <property type="match status" value="1"/>
</dbReference>
<keyword evidence="8" id="KW-1185">Reference proteome</keyword>
<dbReference type="CDD" id="cd07398">
    <property type="entry name" value="MPP_YbbF-LpxH"/>
    <property type="match status" value="1"/>
</dbReference>
<protein>
    <submittedName>
        <fullName evidence="7">UDP-2,3-diacylglucosamine diphosphatase</fullName>
    </submittedName>
</protein>
<evidence type="ECO:0000256" key="3">
    <source>
        <dbReference type="ARBA" id="ARBA00022723"/>
    </source>
</evidence>
<reference evidence="7 8" key="1">
    <citation type="submission" date="2020-06" db="EMBL/GenBank/DDBJ databases">
        <title>Rhizobium sp.nov. isolated from the tomato plant.</title>
        <authorList>
            <person name="Thin K.K."/>
            <person name="Zhang X."/>
            <person name="He S."/>
        </authorList>
    </citation>
    <scope>NUCLEOTIDE SEQUENCE [LARGE SCALE GENOMIC DNA]</scope>
    <source>
        <strain evidence="7 8">DBTS2</strain>
    </source>
</reference>
<dbReference type="PANTHER" id="PTHR34990">
    <property type="entry name" value="UDP-2,3-DIACYLGLUCOSAMINE HYDROLASE-RELATED"/>
    <property type="match status" value="1"/>
</dbReference>